<evidence type="ECO:0000313" key="7">
    <source>
        <dbReference type="EMBL" id="MDL9978703.1"/>
    </source>
</evidence>
<evidence type="ECO:0000256" key="6">
    <source>
        <dbReference type="SAM" id="SignalP"/>
    </source>
</evidence>
<feature type="chain" id="PRO_5047334907" evidence="6">
    <location>
        <begin position="23"/>
        <end position="441"/>
    </location>
</feature>
<sequence length="441" mass="47073">MATRKALIGLAAVAAISALALAGCSGSSGDTSSSSGKPSGSIKFLTNRTDLKTDGTWDRYVKEFNQKYPDVKVTVEAHTNYEDDVKTLMSTPNGYGDALLIPDAVGTDQFADFFQPFGSLSDVEKNYRFVADKAVDGKVYGLAIGGNAAGVLYNKAVWDKAGITKLPTTPNDFLSDLKLIKEKTTATPYYTNYKDGWPLAGQWTDQWAGIAGSGQFENKLAKDKSPWDSGKPAAIGDGLLYDIVHDGLSESDPLTTNWEQSKSDFATGKIATMVLGSWAVSQFQAAATAAGADPKDIAFMAFPTNIDGKQYSKIGGDKRMAINVHSKNQAAARAWVEWLVNDSDFALSQGMISPSKAVKELPANLSSLKTAGVELFENVPAPSSEAGLLNNVADASKVDIWGNIYRQKLIDTARGQASGDKASFFAQLNQQWGAAVAQLAK</sequence>
<protein>
    <submittedName>
        <fullName evidence="7">Extracellular solute-binding protein</fullName>
    </submittedName>
</protein>
<keyword evidence="4" id="KW-0564">Palmitate</keyword>
<proteinExistence type="predicted"/>
<feature type="signal peptide" evidence="6">
    <location>
        <begin position="1"/>
        <end position="22"/>
    </location>
</feature>
<dbReference type="SUPFAM" id="SSF53850">
    <property type="entry name" value="Periplasmic binding protein-like II"/>
    <property type="match status" value="1"/>
</dbReference>
<evidence type="ECO:0000256" key="1">
    <source>
        <dbReference type="ARBA" id="ARBA00022475"/>
    </source>
</evidence>
<dbReference type="EMBL" id="JASXSZ010000001">
    <property type="protein sequence ID" value="MDL9978703.1"/>
    <property type="molecule type" value="Genomic_DNA"/>
</dbReference>
<dbReference type="PROSITE" id="PS51257">
    <property type="entry name" value="PROKAR_LIPOPROTEIN"/>
    <property type="match status" value="1"/>
</dbReference>
<keyword evidence="3" id="KW-0472">Membrane</keyword>
<dbReference type="RefSeq" id="WP_286287346.1">
    <property type="nucleotide sequence ID" value="NZ_JASXSZ010000001.1"/>
</dbReference>
<gene>
    <name evidence="7" type="ORF">QSV35_05135</name>
</gene>
<evidence type="ECO:0000256" key="5">
    <source>
        <dbReference type="ARBA" id="ARBA00023288"/>
    </source>
</evidence>
<organism evidence="7 8">
    <name type="scientific">Microbacterium candidum</name>
    <dbReference type="NCBI Taxonomy" id="3041922"/>
    <lineage>
        <taxon>Bacteria</taxon>
        <taxon>Bacillati</taxon>
        <taxon>Actinomycetota</taxon>
        <taxon>Actinomycetes</taxon>
        <taxon>Micrococcales</taxon>
        <taxon>Microbacteriaceae</taxon>
        <taxon>Microbacterium</taxon>
    </lineage>
</organism>
<dbReference type="InterPro" id="IPR006059">
    <property type="entry name" value="SBP"/>
</dbReference>
<evidence type="ECO:0000256" key="4">
    <source>
        <dbReference type="ARBA" id="ARBA00023139"/>
    </source>
</evidence>
<dbReference type="Gene3D" id="3.40.190.10">
    <property type="entry name" value="Periplasmic binding protein-like II"/>
    <property type="match status" value="2"/>
</dbReference>
<evidence type="ECO:0000313" key="8">
    <source>
        <dbReference type="Proteomes" id="UP001235064"/>
    </source>
</evidence>
<reference evidence="7 8" key="1">
    <citation type="submission" date="2023-06" db="EMBL/GenBank/DDBJ databases">
        <title>Microbacterium sp. nov., isolated from a waste landfill.</title>
        <authorList>
            <person name="Wen W."/>
        </authorList>
    </citation>
    <scope>NUCLEOTIDE SEQUENCE [LARGE SCALE GENOMIC DNA]</scope>
    <source>
        <strain evidence="7 8">ASV49</strain>
    </source>
</reference>
<evidence type="ECO:0000256" key="3">
    <source>
        <dbReference type="ARBA" id="ARBA00023136"/>
    </source>
</evidence>
<name>A0ABT7MWA7_9MICO</name>
<keyword evidence="2 6" id="KW-0732">Signal</keyword>
<evidence type="ECO:0000256" key="2">
    <source>
        <dbReference type="ARBA" id="ARBA00022729"/>
    </source>
</evidence>
<dbReference type="Proteomes" id="UP001235064">
    <property type="component" value="Unassembled WGS sequence"/>
</dbReference>
<keyword evidence="8" id="KW-1185">Reference proteome</keyword>
<dbReference type="InterPro" id="IPR050490">
    <property type="entry name" value="Bact_solute-bd_prot1"/>
</dbReference>
<comment type="caution">
    <text evidence="7">The sequence shown here is derived from an EMBL/GenBank/DDBJ whole genome shotgun (WGS) entry which is preliminary data.</text>
</comment>
<dbReference type="PANTHER" id="PTHR43649">
    <property type="entry name" value="ARABINOSE-BINDING PROTEIN-RELATED"/>
    <property type="match status" value="1"/>
</dbReference>
<keyword evidence="1" id="KW-1003">Cell membrane</keyword>
<accession>A0ABT7MWA7</accession>
<keyword evidence="5" id="KW-0449">Lipoprotein</keyword>
<dbReference type="Pfam" id="PF01547">
    <property type="entry name" value="SBP_bac_1"/>
    <property type="match status" value="1"/>
</dbReference>
<dbReference type="PANTHER" id="PTHR43649:SF33">
    <property type="entry name" value="POLYGALACTURONAN_RHAMNOGALACTURONAN-BINDING PROTEIN YTCQ"/>
    <property type="match status" value="1"/>
</dbReference>